<dbReference type="SUPFAM" id="SSF56672">
    <property type="entry name" value="DNA/RNA polymerases"/>
    <property type="match status" value="1"/>
</dbReference>
<evidence type="ECO:0000313" key="1">
    <source>
        <dbReference type="EMBL" id="CAB4018892.1"/>
    </source>
</evidence>
<protein>
    <submittedName>
        <fullName evidence="1">Uncharacterized protein</fullName>
    </submittedName>
</protein>
<dbReference type="OrthoDB" id="416454at2759"/>
<dbReference type="PANTHER" id="PTHR33332">
    <property type="entry name" value="REVERSE TRANSCRIPTASE DOMAIN-CONTAINING PROTEIN"/>
    <property type="match status" value="1"/>
</dbReference>
<dbReference type="AlphaFoldDB" id="A0A7D9J1J0"/>
<dbReference type="Proteomes" id="UP001152795">
    <property type="component" value="Unassembled WGS sequence"/>
</dbReference>
<dbReference type="CDD" id="cd01650">
    <property type="entry name" value="RT_nLTR_like"/>
    <property type="match status" value="1"/>
</dbReference>
<keyword evidence="2" id="KW-1185">Reference proteome</keyword>
<comment type="caution">
    <text evidence="1">The sequence shown here is derived from an EMBL/GenBank/DDBJ whole genome shotgun (WGS) entry which is preliminary data.</text>
</comment>
<dbReference type="InterPro" id="IPR043502">
    <property type="entry name" value="DNA/RNA_pol_sf"/>
</dbReference>
<gene>
    <name evidence="1" type="ORF">PACLA_8A021895</name>
</gene>
<organism evidence="1 2">
    <name type="scientific">Paramuricea clavata</name>
    <name type="common">Red gorgonian</name>
    <name type="synonym">Violescent sea-whip</name>
    <dbReference type="NCBI Taxonomy" id="317549"/>
    <lineage>
        <taxon>Eukaryota</taxon>
        <taxon>Metazoa</taxon>
        <taxon>Cnidaria</taxon>
        <taxon>Anthozoa</taxon>
        <taxon>Octocorallia</taxon>
        <taxon>Malacalcyonacea</taxon>
        <taxon>Plexauridae</taxon>
        <taxon>Paramuricea</taxon>
    </lineage>
</organism>
<accession>A0A7D9J1J0</accession>
<dbReference type="EMBL" id="CACRXK020010209">
    <property type="protein sequence ID" value="CAB4018892.1"/>
    <property type="molecule type" value="Genomic_DNA"/>
</dbReference>
<evidence type="ECO:0000313" key="2">
    <source>
        <dbReference type="Proteomes" id="UP001152795"/>
    </source>
</evidence>
<dbReference type="PROSITE" id="PS50878">
    <property type="entry name" value="RT_POL"/>
    <property type="match status" value="1"/>
</dbReference>
<sequence length="277" mass="31036">MSMSTNKAPGKDKFPQSWKEAEVIPLIKEGDHELPSNNRPLSLLIVVSKICEKVVSCQFTTFLFHNECLTSHQSGNRRYHSSETLNVLVDDIILEAMDQKSVTALLLLDLSKAFDSVHHPTLLNKLRHIGASPEVVKWFESYLTGRSQFVRIGTSVSSSLNITHGVPQGAILSPLLFSIYVNELPLAPRHSSLNSYVDDSKMFLSFRVNDATDTKEYLQADLSRVAKCCSELHLLINPKKTKYLLIGTRQQLQNLPTDMCLNFLGETIRPVPSAKDL</sequence>
<reference evidence="1" key="1">
    <citation type="submission" date="2020-04" db="EMBL/GenBank/DDBJ databases">
        <authorList>
            <person name="Alioto T."/>
            <person name="Alioto T."/>
            <person name="Gomez Garrido J."/>
        </authorList>
    </citation>
    <scope>NUCLEOTIDE SEQUENCE</scope>
    <source>
        <strain evidence="1">A484AB</strain>
    </source>
</reference>
<dbReference type="InterPro" id="IPR000477">
    <property type="entry name" value="RT_dom"/>
</dbReference>
<name>A0A7D9J1J0_PARCT</name>
<proteinExistence type="predicted"/>
<dbReference type="Pfam" id="PF00078">
    <property type="entry name" value="RVT_1"/>
    <property type="match status" value="1"/>
</dbReference>